<organism evidence="3 4">
    <name type="scientific">Crocosphaera chwakensis CCY0110</name>
    <dbReference type="NCBI Taxonomy" id="391612"/>
    <lineage>
        <taxon>Bacteria</taxon>
        <taxon>Bacillati</taxon>
        <taxon>Cyanobacteriota</taxon>
        <taxon>Cyanophyceae</taxon>
        <taxon>Oscillatoriophycideae</taxon>
        <taxon>Chroococcales</taxon>
        <taxon>Aphanothecaceae</taxon>
        <taxon>Crocosphaera</taxon>
        <taxon>Crocosphaera chwakensis</taxon>
    </lineage>
</organism>
<keyword evidence="3" id="KW-0347">Helicase</keyword>
<dbReference type="InterPro" id="IPR006935">
    <property type="entry name" value="Helicase/UvrB_N"/>
</dbReference>
<keyword evidence="3" id="KW-0547">Nucleotide-binding</keyword>
<proteinExistence type="predicted"/>
<dbReference type="PANTHER" id="PTHR47396">
    <property type="entry name" value="TYPE I RESTRICTION ENZYME ECOKI R PROTEIN"/>
    <property type="match status" value="1"/>
</dbReference>
<dbReference type="PANTHER" id="PTHR47396:SF1">
    <property type="entry name" value="ATP-DEPENDENT HELICASE IRC3-RELATED"/>
    <property type="match status" value="1"/>
</dbReference>
<gene>
    <name evidence="3" type="ORF">CY0110_14780</name>
</gene>
<dbReference type="Proteomes" id="UP000003781">
    <property type="component" value="Unassembled WGS sequence"/>
</dbReference>
<dbReference type="AlphaFoldDB" id="A3IZE6"/>
<dbReference type="InterPro" id="IPR050742">
    <property type="entry name" value="Helicase_Restrict-Modif_Enz"/>
</dbReference>
<dbReference type="GO" id="GO:0004386">
    <property type="term" value="F:helicase activity"/>
    <property type="evidence" value="ECO:0007669"/>
    <property type="project" value="UniProtKB-KW"/>
</dbReference>
<dbReference type="Pfam" id="PF00271">
    <property type="entry name" value="Helicase_C"/>
    <property type="match status" value="1"/>
</dbReference>
<keyword evidence="3" id="KW-0067">ATP-binding</keyword>
<feature type="domain" description="Helicase ATP-binding" evidence="1">
    <location>
        <begin position="30"/>
        <end position="185"/>
    </location>
</feature>
<comment type="caution">
    <text evidence="3">The sequence shown here is derived from an EMBL/GenBank/DDBJ whole genome shotgun (WGS) entry which is preliminary data.</text>
</comment>
<dbReference type="PROSITE" id="PS51194">
    <property type="entry name" value="HELICASE_CTER"/>
    <property type="match status" value="1"/>
</dbReference>
<protein>
    <submittedName>
        <fullName evidence="3">DEAD/DEAH box helicase-like protein</fullName>
    </submittedName>
</protein>
<dbReference type="InterPro" id="IPR014001">
    <property type="entry name" value="Helicase_ATP-bd"/>
</dbReference>
<dbReference type="PROSITE" id="PS51192">
    <property type="entry name" value="HELICASE_ATP_BIND_1"/>
    <property type="match status" value="1"/>
</dbReference>
<dbReference type="SMART" id="SM00490">
    <property type="entry name" value="HELICc"/>
    <property type="match status" value="1"/>
</dbReference>
<dbReference type="OrthoDB" id="9802848at2"/>
<keyword evidence="3" id="KW-0378">Hydrolase</keyword>
<dbReference type="EMBL" id="AAXW01000102">
    <property type="protein sequence ID" value="EAZ88158.1"/>
    <property type="molecule type" value="Genomic_DNA"/>
</dbReference>
<dbReference type="GO" id="GO:0003677">
    <property type="term" value="F:DNA binding"/>
    <property type="evidence" value="ECO:0007669"/>
    <property type="project" value="InterPro"/>
</dbReference>
<accession>A3IZE6</accession>
<dbReference type="Gene3D" id="3.40.50.300">
    <property type="entry name" value="P-loop containing nucleotide triphosphate hydrolases"/>
    <property type="match status" value="2"/>
</dbReference>
<evidence type="ECO:0000313" key="4">
    <source>
        <dbReference type="Proteomes" id="UP000003781"/>
    </source>
</evidence>
<keyword evidence="4" id="KW-1185">Reference proteome</keyword>
<name>A3IZE6_9CHRO</name>
<feature type="domain" description="Helicase C-terminal" evidence="2">
    <location>
        <begin position="239"/>
        <end position="391"/>
    </location>
</feature>
<dbReference type="SMART" id="SM00487">
    <property type="entry name" value="DEXDc"/>
    <property type="match status" value="1"/>
</dbReference>
<evidence type="ECO:0000313" key="3">
    <source>
        <dbReference type="EMBL" id="EAZ88158.1"/>
    </source>
</evidence>
<dbReference type="GO" id="GO:0005829">
    <property type="term" value="C:cytosol"/>
    <property type="evidence" value="ECO:0007669"/>
    <property type="project" value="TreeGrafter"/>
</dbReference>
<evidence type="ECO:0000259" key="2">
    <source>
        <dbReference type="PROSITE" id="PS51194"/>
    </source>
</evidence>
<sequence>MVALHFAPQKPSPFKLRPYQAQVVESVHQQLKTDQRQRVLVVAGTGAGKTVIASHLTQDFLLQNKKVLFLVHRDILVKQTVSKFTHLPHGIIAGRHQLNLSQPLQVASVQTLGRKGVEWLNHHFPFDIAIFDESHLTNWFNFSLELFPRLPLSQDDHTICIGLTATPWRRSKYQAMGDLYQSSVFAPLPGELISQGFLVPFAYFSIGKVEKKGLRIRNGEYETVKLKVRCNTPEVIQHIVNEWLDKAKNRPTIIFSIDIEHAQAIAQAFNNQGISAASVDGTMKIGDREKIYEQLAQRKIQVVCSCEALSEGFDVPIVSCVVLARLTTSKAKYIQQIGRGARITPDGEKRDCLVLDAVGLVEEFGFFEDISYEDLELRTSENKPDHKTPPPMKNCPKCQQLILGSLQVCSNEKCRHKFSPQYEIHAPKKLKLVIPESSRQKYQHYQKLIKQAYQNQTSFINADNLFKSTYGHYPPASWRKGAIFGDNPSETDQKNYLNYLKLLVKKHQIKTPNWVENNCWEF</sequence>
<dbReference type="InterPro" id="IPR001650">
    <property type="entry name" value="Helicase_C-like"/>
</dbReference>
<dbReference type="Pfam" id="PF04851">
    <property type="entry name" value="ResIII"/>
    <property type="match status" value="1"/>
</dbReference>
<dbReference type="SUPFAM" id="SSF52540">
    <property type="entry name" value="P-loop containing nucleoside triphosphate hydrolases"/>
    <property type="match status" value="1"/>
</dbReference>
<dbReference type="GO" id="GO:0016787">
    <property type="term" value="F:hydrolase activity"/>
    <property type="evidence" value="ECO:0007669"/>
    <property type="project" value="InterPro"/>
</dbReference>
<evidence type="ECO:0000259" key="1">
    <source>
        <dbReference type="PROSITE" id="PS51192"/>
    </source>
</evidence>
<dbReference type="GO" id="GO:0005524">
    <property type="term" value="F:ATP binding"/>
    <property type="evidence" value="ECO:0007669"/>
    <property type="project" value="InterPro"/>
</dbReference>
<dbReference type="InterPro" id="IPR027417">
    <property type="entry name" value="P-loop_NTPase"/>
</dbReference>
<dbReference type="RefSeq" id="WP_008278763.1">
    <property type="nucleotide sequence ID" value="NZ_AAXW01000102.1"/>
</dbReference>
<dbReference type="eggNOG" id="COG1061">
    <property type="taxonomic scope" value="Bacteria"/>
</dbReference>
<reference evidence="3 4" key="1">
    <citation type="submission" date="2007-03" db="EMBL/GenBank/DDBJ databases">
        <authorList>
            <person name="Stal L."/>
            <person name="Ferriera S."/>
            <person name="Johnson J."/>
            <person name="Kravitz S."/>
            <person name="Beeson K."/>
            <person name="Sutton G."/>
            <person name="Rogers Y.-H."/>
            <person name="Friedman R."/>
            <person name="Frazier M."/>
            <person name="Venter J.C."/>
        </authorList>
    </citation>
    <scope>NUCLEOTIDE SEQUENCE [LARGE SCALE GENOMIC DNA]</scope>
    <source>
        <strain evidence="3 4">CCY0110</strain>
    </source>
</reference>